<evidence type="ECO:0000313" key="4">
    <source>
        <dbReference type="Proteomes" id="UP000816034"/>
    </source>
</evidence>
<dbReference type="Proteomes" id="UP000816034">
    <property type="component" value="Unassembled WGS sequence"/>
</dbReference>
<feature type="repeat" description="NHL" evidence="2">
    <location>
        <begin position="315"/>
        <end position="359"/>
    </location>
</feature>
<evidence type="ECO:0000313" key="3">
    <source>
        <dbReference type="EMBL" id="KAG2377727.1"/>
    </source>
</evidence>
<dbReference type="InterPro" id="IPR001258">
    <property type="entry name" value="NHL_repeat"/>
</dbReference>
<evidence type="ECO:0000256" key="2">
    <source>
        <dbReference type="PROSITE-ProRule" id="PRU00504"/>
    </source>
</evidence>
<dbReference type="SUPFAM" id="SSF63825">
    <property type="entry name" value="YWTD domain"/>
    <property type="match status" value="1"/>
</dbReference>
<organism evidence="3 4">
    <name type="scientific">Naegleria lovaniensis</name>
    <name type="common">Amoeba</name>
    <dbReference type="NCBI Taxonomy" id="51637"/>
    <lineage>
        <taxon>Eukaryota</taxon>
        <taxon>Discoba</taxon>
        <taxon>Heterolobosea</taxon>
        <taxon>Tetramitia</taxon>
        <taxon>Eutetramitia</taxon>
        <taxon>Vahlkampfiidae</taxon>
        <taxon>Naegleria</taxon>
    </lineage>
</organism>
<dbReference type="Gene3D" id="2.130.10.10">
    <property type="entry name" value="YVTN repeat-like/Quinoprotein amine dehydrogenase"/>
    <property type="match status" value="1"/>
</dbReference>
<comment type="caution">
    <text evidence="3">The sequence shown here is derived from an EMBL/GenBank/DDBJ whole genome shotgun (WGS) entry which is preliminary data.</text>
</comment>
<dbReference type="PANTHER" id="PTHR24104:SF51">
    <property type="entry name" value="SMP-30_GLUCONOLACTONASE_LRE-LIKE REGION DOMAIN-CONTAINING PROTEIN"/>
    <property type="match status" value="1"/>
</dbReference>
<protein>
    <submittedName>
        <fullName evidence="3">Uncharacterized protein</fullName>
    </submittedName>
</protein>
<keyword evidence="4" id="KW-1185">Reference proteome</keyword>
<dbReference type="InterPro" id="IPR015943">
    <property type="entry name" value="WD40/YVTN_repeat-like_dom_sf"/>
</dbReference>
<dbReference type="CDD" id="cd05819">
    <property type="entry name" value="NHL"/>
    <property type="match status" value="1"/>
</dbReference>
<gene>
    <name evidence="3" type="ORF">C9374_008812</name>
</gene>
<name>A0AA88KER4_NAELO</name>
<dbReference type="AlphaFoldDB" id="A0AA88KER4"/>
<dbReference type="GO" id="GO:0061630">
    <property type="term" value="F:ubiquitin protein ligase activity"/>
    <property type="evidence" value="ECO:0007669"/>
    <property type="project" value="TreeGrafter"/>
</dbReference>
<dbReference type="EMBL" id="PYSW02000036">
    <property type="protein sequence ID" value="KAG2377727.1"/>
    <property type="molecule type" value="Genomic_DNA"/>
</dbReference>
<dbReference type="InterPro" id="IPR050952">
    <property type="entry name" value="TRIM-NHL_E3_ligases"/>
</dbReference>
<keyword evidence="1" id="KW-0677">Repeat</keyword>
<reference evidence="3 4" key="1">
    <citation type="journal article" date="2018" name="BMC Genomics">
        <title>The genome of Naegleria lovaniensis, the basis for a comparative approach to unravel pathogenicity factors of the human pathogenic amoeba N. fowleri.</title>
        <authorList>
            <person name="Liechti N."/>
            <person name="Schurch N."/>
            <person name="Bruggmann R."/>
            <person name="Wittwer M."/>
        </authorList>
    </citation>
    <scope>NUCLEOTIDE SEQUENCE [LARGE SCALE GENOMIC DNA]</scope>
    <source>
        <strain evidence="3 4">ATCC 30569</strain>
    </source>
</reference>
<sequence>MLSLCGALTRLLLYDFVIPSIPELTIFMKEQDDSTNELFAKLRSKMSIRTRARKPFSMKFEWTHTFGREYEESFEPLCNSPHDVTISYNHSYILISHLDNHRIQVFDLHSKLLLTWFGMEFPLGLCIEENYDGSNHDAVICASGNYGQRKIRKFDMKWVDEMVMDGSYTVSTYISNPSSQQPTPQPTTPSMLPVATTSSNVMIQELTPHIWMSSCYFSDPQGIAMRGKQIFVCDADAECIKILHADTGNLVEMITLENGPYDLDFTPDGKYLLVCETGYSANRIVMLTLQHDHTPADDNFSMRNVKSVDEKWKMVKSFGKRGLASGEFSWCRSLVIDPVSKHVIVSDCLNNNVQIFTFEGKYVQSFGDRGIFQFNHPYGICLNQVSSELLVCDFRNQRVAVFK</sequence>
<dbReference type="Gene3D" id="2.120.10.30">
    <property type="entry name" value="TolB, C-terminal domain"/>
    <property type="match status" value="2"/>
</dbReference>
<dbReference type="RefSeq" id="XP_044544989.1">
    <property type="nucleotide sequence ID" value="XM_044698930.1"/>
</dbReference>
<accession>A0AA88KER4</accession>
<dbReference type="InterPro" id="IPR011042">
    <property type="entry name" value="6-blade_b-propeller_TolB-like"/>
</dbReference>
<proteinExistence type="predicted"/>
<dbReference type="GeneID" id="68101266"/>
<dbReference type="GO" id="GO:0000209">
    <property type="term" value="P:protein polyubiquitination"/>
    <property type="evidence" value="ECO:0007669"/>
    <property type="project" value="TreeGrafter"/>
</dbReference>
<evidence type="ECO:0000256" key="1">
    <source>
        <dbReference type="ARBA" id="ARBA00022737"/>
    </source>
</evidence>
<dbReference type="PROSITE" id="PS51125">
    <property type="entry name" value="NHL"/>
    <property type="match status" value="1"/>
</dbReference>
<dbReference type="PANTHER" id="PTHR24104">
    <property type="entry name" value="E3 UBIQUITIN-PROTEIN LIGASE NHLRC1-RELATED"/>
    <property type="match status" value="1"/>
</dbReference>
<dbReference type="GO" id="GO:0043161">
    <property type="term" value="P:proteasome-mediated ubiquitin-dependent protein catabolic process"/>
    <property type="evidence" value="ECO:0007669"/>
    <property type="project" value="TreeGrafter"/>
</dbReference>